<evidence type="ECO:0000313" key="3">
    <source>
        <dbReference type="Proteomes" id="UP000320390"/>
    </source>
</evidence>
<organism evidence="2 3">
    <name type="scientific">Saltatorellus ferox</name>
    <dbReference type="NCBI Taxonomy" id="2528018"/>
    <lineage>
        <taxon>Bacteria</taxon>
        <taxon>Pseudomonadati</taxon>
        <taxon>Planctomycetota</taxon>
        <taxon>Planctomycetia</taxon>
        <taxon>Planctomycetia incertae sedis</taxon>
        <taxon>Saltatorellus</taxon>
    </lineage>
</organism>
<evidence type="ECO:0000313" key="2">
    <source>
        <dbReference type="EMBL" id="QDV10120.1"/>
    </source>
</evidence>
<dbReference type="Gene3D" id="1.10.1200.10">
    <property type="entry name" value="ACP-like"/>
    <property type="match status" value="1"/>
</dbReference>
<dbReference type="RefSeq" id="WP_145205750.1">
    <property type="nucleotide sequence ID" value="NZ_CP036434.1"/>
</dbReference>
<gene>
    <name evidence="2" type="ORF">Poly30_56820</name>
</gene>
<dbReference type="AlphaFoldDB" id="A0A518F1C2"/>
<protein>
    <submittedName>
        <fullName evidence="2">Phosphopantetheine attachment site</fullName>
    </submittedName>
</protein>
<dbReference type="InterPro" id="IPR036736">
    <property type="entry name" value="ACP-like_sf"/>
</dbReference>
<sequence length="78" mass="8912">MSLEEIRQYIQLELLLDETAVIEDDEDLLLSETLDSLSVTRLVQHLESTLRVSIPPEDVTLENFQSLNAIHAYLGSRE</sequence>
<dbReference type="PROSITE" id="PS50075">
    <property type="entry name" value="CARRIER"/>
    <property type="match status" value="1"/>
</dbReference>
<reference evidence="2 3" key="1">
    <citation type="submission" date="2019-02" db="EMBL/GenBank/DDBJ databases">
        <title>Deep-cultivation of Planctomycetes and their phenomic and genomic characterization uncovers novel biology.</title>
        <authorList>
            <person name="Wiegand S."/>
            <person name="Jogler M."/>
            <person name="Boedeker C."/>
            <person name="Pinto D."/>
            <person name="Vollmers J."/>
            <person name="Rivas-Marin E."/>
            <person name="Kohn T."/>
            <person name="Peeters S.H."/>
            <person name="Heuer A."/>
            <person name="Rast P."/>
            <person name="Oberbeckmann S."/>
            <person name="Bunk B."/>
            <person name="Jeske O."/>
            <person name="Meyerdierks A."/>
            <person name="Storesund J.E."/>
            <person name="Kallscheuer N."/>
            <person name="Luecker S."/>
            <person name="Lage O.M."/>
            <person name="Pohl T."/>
            <person name="Merkel B.J."/>
            <person name="Hornburger P."/>
            <person name="Mueller R.-W."/>
            <person name="Bruemmer F."/>
            <person name="Labrenz M."/>
            <person name="Spormann A.M."/>
            <person name="Op den Camp H."/>
            <person name="Overmann J."/>
            <person name="Amann R."/>
            <person name="Jetten M.S.M."/>
            <person name="Mascher T."/>
            <person name="Medema M.H."/>
            <person name="Devos D.P."/>
            <person name="Kaster A.-K."/>
            <person name="Ovreas L."/>
            <person name="Rohde M."/>
            <person name="Galperin M.Y."/>
            <person name="Jogler C."/>
        </authorList>
    </citation>
    <scope>NUCLEOTIDE SEQUENCE [LARGE SCALE GENOMIC DNA]</scope>
    <source>
        <strain evidence="2 3">Poly30</strain>
    </source>
</reference>
<dbReference type="SUPFAM" id="SSF47336">
    <property type="entry name" value="ACP-like"/>
    <property type="match status" value="1"/>
</dbReference>
<feature type="domain" description="Carrier" evidence="1">
    <location>
        <begin position="1"/>
        <end position="78"/>
    </location>
</feature>
<proteinExistence type="predicted"/>
<dbReference type="Pfam" id="PF00550">
    <property type="entry name" value="PP-binding"/>
    <property type="match status" value="1"/>
</dbReference>
<dbReference type="InterPro" id="IPR009081">
    <property type="entry name" value="PP-bd_ACP"/>
</dbReference>
<keyword evidence="3" id="KW-1185">Reference proteome</keyword>
<dbReference type="EMBL" id="CP036434">
    <property type="protein sequence ID" value="QDV10120.1"/>
    <property type="molecule type" value="Genomic_DNA"/>
</dbReference>
<dbReference type="Proteomes" id="UP000320390">
    <property type="component" value="Chromosome"/>
</dbReference>
<accession>A0A518F1C2</accession>
<evidence type="ECO:0000259" key="1">
    <source>
        <dbReference type="PROSITE" id="PS50075"/>
    </source>
</evidence>
<name>A0A518F1C2_9BACT</name>
<dbReference type="OrthoDB" id="677810at2"/>